<dbReference type="Gene3D" id="2.60.40.60">
    <property type="entry name" value="Cadherins"/>
    <property type="match status" value="5"/>
</dbReference>
<evidence type="ECO:0000313" key="17">
    <source>
        <dbReference type="Ensembl" id="ENSLOCP00000008150.1"/>
    </source>
</evidence>
<evidence type="ECO:0000256" key="10">
    <source>
        <dbReference type="ARBA" id="ARBA00023136"/>
    </source>
</evidence>
<dbReference type="OMA" id="EPNTHIM"/>
<evidence type="ECO:0000256" key="6">
    <source>
        <dbReference type="ARBA" id="ARBA00022837"/>
    </source>
</evidence>
<dbReference type="InterPro" id="IPR002126">
    <property type="entry name" value="Cadherin-like_dom"/>
</dbReference>
<evidence type="ECO:0000256" key="7">
    <source>
        <dbReference type="ARBA" id="ARBA00022889"/>
    </source>
</evidence>
<keyword evidence="7 13" id="KW-0130">Cell adhesion</keyword>
<dbReference type="FunFam" id="2.60.40.60:FF:000068">
    <property type="entry name" value="Desmoglein 1"/>
    <property type="match status" value="1"/>
</dbReference>
<name>W5MIE1_LEPOC</name>
<dbReference type="InterPro" id="IPR027397">
    <property type="entry name" value="Catenin-bd_sf"/>
</dbReference>
<dbReference type="GO" id="GO:0098609">
    <property type="term" value="P:cell-cell adhesion"/>
    <property type="evidence" value="ECO:0000318"/>
    <property type="project" value="GO_Central"/>
</dbReference>
<evidence type="ECO:0000256" key="12">
    <source>
        <dbReference type="PROSITE-ProRule" id="PRU00043"/>
    </source>
</evidence>
<keyword evidence="8" id="KW-0965">Cell junction</keyword>
<evidence type="ECO:0000256" key="1">
    <source>
        <dbReference type="ARBA" id="ARBA00004568"/>
    </source>
</evidence>
<dbReference type="InterPro" id="IPR050971">
    <property type="entry name" value="Cadherin-domain_protein"/>
</dbReference>
<dbReference type="PROSITE" id="PS00232">
    <property type="entry name" value="CADHERIN_1"/>
    <property type="match status" value="2"/>
</dbReference>
<dbReference type="SUPFAM" id="SSF49313">
    <property type="entry name" value="Cadherin-like"/>
    <property type="match status" value="5"/>
</dbReference>
<keyword evidence="11" id="KW-0325">Glycoprotein</keyword>
<dbReference type="GO" id="GO:0055113">
    <property type="term" value="P:epiboly involved in gastrulation with mouth forming second"/>
    <property type="evidence" value="ECO:0007669"/>
    <property type="project" value="UniProtKB-ARBA"/>
</dbReference>
<dbReference type="AlphaFoldDB" id="W5MIE1"/>
<comment type="subcellular location">
    <subcellularLocation>
        <location evidence="1">Cell junction</location>
        <location evidence="1">Desmosome</location>
    </subcellularLocation>
    <subcellularLocation>
        <location evidence="13">Cell membrane</location>
        <topology evidence="13">Single-pass type I membrane protein</topology>
    </subcellularLocation>
</comment>
<dbReference type="InterPro" id="IPR000233">
    <property type="entry name" value="Cadherin_Y-type_LIR"/>
</dbReference>
<evidence type="ECO:0000256" key="5">
    <source>
        <dbReference type="ARBA" id="ARBA00022737"/>
    </source>
</evidence>
<dbReference type="GO" id="GO:0030057">
    <property type="term" value="C:desmosome"/>
    <property type="evidence" value="ECO:0000318"/>
    <property type="project" value="GO_Central"/>
</dbReference>
<keyword evidence="5" id="KW-0677">Repeat</keyword>
<dbReference type="PROSITE" id="PS50268">
    <property type="entry name" value="CADHERIN_2"/>
    <property type="match status" value="4"/>
</dbReference>
<evidence type="ECO:0000259" key="16">
    <source>
        <dbReference type="PROSITE" id="PS50268"/>
    </source>
</evidence>
<dbReference type="PRINTS" id="PR01818">
    <property type="entry name" value="DESMOCADHERN"/>
</dbReference>
<dbReference type="PANTHER" id="PTHR24025">
    <property type="entry name" value="DESMOGLEIN FAMILY MEMBER"/>
    <property type="match status" value="1"/>
</dbReference>
<evidence type="ECO:0000256" key="11">
    <source>
        <dbReference type="ARBA" id="ARBA00023180"/>
    </source>
</evidence>
<dbReference type="InterPro" id="IPR009122">
    <property type="entry name" value="Desmosomal_cadherin"/>
</dbReference>
<reference evidence="18" key="1">
    <citation type="submission" date="2011-12" db="EMBL/GenBank/DDBJ databases">
        <title>The Draft Genome of Lepisosteus oculatus.</title>
        <authorList>
            <consortium name="The Broad Institute Genome Assembly &amp; Analysis Group"/>
            <consortium name="Computational R&amp;D Group"/>
            <consortium name="and Sequencing Platform"/>
            <person name="Di Palma F."/>
            <person name="Alfoldi J."/>
            <person name="Johnson J."/>
            <person name="Berlin A."/>
            <person name="Gnerre S."/>
            <person name="Jaffe D."/>
            <person name="MacCallum I."/>
            <person name="Young S."/>
            <person name="Walker B.J."/>
            <person name="Lander E.S."/>
            <person name="Lindblad-Toh K."/>
        </authorList>
    </citation>
    <scope>NUCLEOTIDE SEQUENCE [LARGE SCALE GENOMIC DNA]</scope>
</reference>
<feature type="domain" description="Cadherin" evidence="16">
    <location>
        <begin position="78"/>
        <end position="189"/>
    </location>
</feature>
<sequence length="733" mass="81977">VLYSIHGNGVDQDPLNVFIVNPYTGFIKVTDTLDREKIAMYNLTGIAKDTNGEILEKEIKLRIAVIDKNDCSPVFEEDKYAEVYELSETVILGTPVVRMTATDDDDPATDHTKIKYSIVSQSPPEPQIFSMNETTGMISVIKPYLDREQQSTYTLIVKGTDMDGKENGNTGTGTVHITVLDVNDHLPKLEKDEYSGSVDENTENVEVMRIKALDEDLEFSDNWMAEYDIVSGNEGGYFSFTTDTETNEGILMLNKALDYEVIQNLELSVAVRNKVVIHSRAAASFSSGTKTYPLKIHVKNQPEGPRFIPKVKAVSISEETKKVKLKSVITKYLAVNSDTGMTAERVRYAKAFDPDNWLSIDENTAEIKLNKLPDRESKFLVNGTYYAKVMVMTNDLPAKSATGTIALQVEDSNDHCPVLTSTSQVLCTESTAVFVTAEDEDADPNGPPFEFEIIPEGTKGTWIVEPLNDTTAILRTHDNLWPGSYEVAVEVKDQQGLSCPDKQVVKIDVCTCNEQKTCEATRKTTGAGLGFAAMGLLILGFLMLLCKTSKCYMITPKKRFKKFRPFDTKEHLIAYHTEGQGEDKILKLSVTILRCVFLTQEIPLLSAPLEIVPGRFYFGKEEWDFMSIWHDNIHVKTGNMCQEEMLKQIRSGTTYSIHEDSYVDIALSERYLKSRYITEPDTEPEALVFNFEGRESPVGSVGCCSFIEGDDDLEFLNDLGPKFKTLAEICTSK</sequence>
<dbReference type="SMART" id="SM00112">
    <property type="entry name" value="CA"/>
    <property type="match status" value="5"/>
</dbReference>
<dbReference type="Pfam" id="PF01049">
    <property type="entry name" value="CADH_Y-type_LIR"/>
    <property type="match status" value="1"/>
</dbReference>
<reference evidence="17" key="3">
    <citation type="submission" date="2025-09" db="UniProtKB">
        <authorList>
            <consortium name="Ensembl"/>
        </authorList>
    </citation>
    <scope>IDENTIFICATION</scope>
</reference>
<proteinExistence type="predicted"/>
<keyword evidence="9 15" id="KW-1133">Transmembrane helix</keyword>
<evidence type="ECO:0000256" key="4">
    <source>
        <dbReference type="ARBA" id="ARBA00022723"/>
    </source>
</evidence>
<keyword evidence="4" id="KW-0479">Metal-binding</keyword>
<dbReference type="CDD" id="cd11304">
    <property type="entry name" value="Cadherin_repeat"/>
    <property type="match status" value="4"/>
</dbReference>
<reference evidence="17" key="2">
    <citation type="submission" date="2025-08" db="UniProtKB">
        <authorList>
            <consortium name="Ensembl"/>
        </authorList>
    </citation>
    <scope>IDENTIFICATION</scope>
</reference>
<keyword evidence="2" id="KW-1003">Cell membrane</keyword>
<dbReference type="Bgee" id="ENSLOCG00000006734">
    <property type="expression patterns" value="Expressed in pharyngeal gill and 1 other cell type or tissue"/>
</dbReference>
<dbReference type="PRINTS" id="PR01820">
    <property type="entry name" value="DESMOCOLLIN"/>
</dbReference>
<dbReference type="FunFam" id="2.60.40.60:FF:000031">
    <property type="entry name" value="Cadherin 3"/>
    <property type="match status" value="1"/>
</dbReference>
<evidence type="ECO:0000256" key="15">
    <source>
        <dbReference type="SAM" id="Phobius"/>
    </source>
</evidence>
<feature type="transmembrane region" description="Helical" evidence="15">
    <location>
        <begin position="526"/>
        <end position="546"/>
    </location>
</feature>
<dbReference type="FunCoup" id="W5MIE1">
    <property type="interactions" value="827"/>
</dbReference>
<dbReference type="eggNOG" id="KOG3594">
    <property type="taxonomic scope" value="Eukaryota"/>
</dbReference>
<feature type="domain" description="Cadherin" evidence="16">
    <location>
        <begin position="190"/>
        <end position="307"/>
    </location>
</feature>
<dbReference type="GO" id="GO:0007156">
    <property type="term" value="P:homophilic cell adhesion via plasma membrane adhesion molecules"/>
    <property type="evidence" value="ECO:0007669"/>
    <property type="project" value="InterPro"/>
</dbReference>
<dbReference type="PANTHER" id="PTHR24025:SF1">
    <property type="entry name" value="DESMOGLEIN-2"/>
    <property type="match status" value="1"/>
</dbReference>
<dbReference type="Pfam" id="PF00028">
    <property type="entry name" value="Cadherin"/>
    <property type="match status" value="3"/>
</dbReference>
<accession>W5MIE1</accession>
<organism evidence="17 18">
    <name type="scientific">Lepisosteus oculatus</name>
    <name type="common">Spotted gar</name>
    <dbReference type="NCBI Taxonomy" id="7918"/>
    <lineage>
        <taxon>Eukaryota</taxon>
        <taxon>Metazoa</taxon>
        <taxon>Chordata</taxon>
        <taxon>Craniata</taxon>
        <taxon>Vertebrata</taxon>
        <taxon>Euteleostomi</taxon>
        <taxon>Actinopterygii</taxon>
        <taxon>Neopterygii</taxon>
        <taxon>Holostei</taxon>
        <taxon>Semionotiformes</taxon>
        <taxon>Lepisosteidae</taxon>
        <taxon>Lepisosteus</taxon>
    </lineage>
</organism>
<dbReference type="InterPro" id="IPR020894">
    <property type="entry name" value="Cadherin_CS"/>
</dbReference>
<evidence type="ECO:0000256" key="2">
    <source>
        <dbReference type="ARBA" id="ARBA00022475"/>
    </source>
</evidence>
<keyword evidence="18" id="KW-1185">Reference proteome</keyword>
<evidence type="ECO:0000256" key="9">
    <source>
        <dbReference type="ARBA" id="ARBA00022989"/>
    </source>
</evidence>
<dbReference type="FunFam" id="2.60.40.60:FF:000074">
    <property type="entry name" value="Desmoglein 4"/>
    <property type="match status" value="1"/>
</dbReference>
<keyword evidence="6 12" id="KW-0106">Calcium</keyword>
<dbReference type="STRING" id="7918.ENSLOCP00000008150"/>
<dbReference type="GO" id="GO:0005509">
    <property type="term" value="F:calcium ion binding"/>
    <property type="evidence" value="ECO:0000318"/>
    <property type="project" value="GO_Central"/>
</dbReference>
<keyword evidence="3 13" id="KW-0812">Transmembrane</keyword>
<comment type="function">
    <text evidence="14">A component of desmosome cell-cell junctions which are required for positive regulation of cellular adhesion. Involved in the interaction of plaque proteins and intermediate filaments mediating cell-cell adhesion.</text>
</comment>
<dbReference type="Gene3D" id="4.10.900.10">
    <property type="entry name" value="TCF3-CBD (Catenin binding domain)"/>
    <property type="match status" value="1"/>
</dbReference>
<dbReference type="Ensembl" id="ENSLOCT00000008160.1">
    <property type="protein sequence ID" value="ENSLOCP00000008150.1"/>
    <property type="gene ID" value="ENSLOCG00000006734.1"/>
</dbReference>
<dbReference type="GO" id="GO:0005886">
    <property type="term" value="C:plasma membrane"/>
    <property type="evidence" value="ECO:0007669"/>
    <property type="project" value="UniProtKB-SubCell"/>
</dbReference>
<dbReference type="InParanoid" id="W5MIE1"/>
<keyword evidence="10 15" id="KW-0472">Membrane</keyword>
<evidence type="ECO:0000256" key="8">
    <source>
        <dbReference type="ARBA" id="ARBA00022949"/>
    </source>
</evidence>
<evidence type="ECO:0000313" key="18">
    <source>
        <dbReference type="Proteomes" id="UP000018468"/>
    </source>
</evidence>
<evidence type="ECO:0000256" key="13">
    <source>
        <dbReference type="RuleBase" id="RU003318"/>
    </source>
</evidence>
<dbReference type="GO" id="GO:0045216">
    <property type="term" value="P:cell-cell junction organization"/>
    <property type="evidence" value="ECO:0007669"/>
    <property type="project" value="UniProtKB-ARBA"/>
</dbReference>
<dbReference type="FunFam" id="2.60.40.60:FF:000083">
    <property type="entry name" value="Desmoglein 1"/>
    <property type="match status" value="1"/>
</dbReference>
<dbReference type="InterPro" id="IPR015919">
    <property type="entry name" value="Cadherin-like_sf"/>
</dbReference>
<feature type="domain" description="Cadherin" evidence="16">
    <location>
        <begin position="308"/>
        <end position="419"/>
    </location>
</feature>
<dbReference type="FunFam" id="2.60.40.60:FF:000011">
    <property type="entry name" value="Cadherin 1"/>
    <property type="match status" value="1"/>
</dbReference>
<feature type="domain" description="Cadherin" evidence="16">
    <location>
        <begin position="1"/>
        <end position="75"/>
    </location>
</feature>
<evidence type="ECO:0000256" key="3">
    <source>
        <dbReference type="ARBA" id="ARBA00022692"/>
    </source>
</evidence>
<evidence type="ECO:0000256" key="14">
    <source>
        <dbReference type="RuleBase" id="RU004358"/>
    </source>
</evidence>
<dbReference type="EMBL" id="AHAT01038179">
    <property type="status" value="NOT_ANNOTATED_CDS"/>
    <property type="molecule type" value="Genomic_DNA"/>
</dbReference>
<dbReference type="PRINTS" id="PR00205">
    <property type="entry name" value="CADHERIN"/>
</dbReference>
<protein>
    <recommendedName>
        <fullName evidence="16">Cadherin domain-containing protein</fullName>
    </recommendedName>
</protein>
<dbReference type="GeneTree" id="ENSGT01030000234624"/>
<dbReference type="Proteomes" id="UP000018468">
    <property type="component" value="Linkage group LG9"/>
</dbReference>